<dbReference type="SUPFAM" id="SSF69349">
    <property type="entry name" value="Phage fibre proteins"/>
    <property type="match status" value="1"/>
</dbReference>
<evidence type="ECO:0000259" key="2">
    <source>
        <dbReference type="Pfam" id="PF04717"/>
    </source>
</evidence>
<dbReference type="Gene3D" id="3.55.50.10">
    <property type="entry name" value="Baseplate protein-like domains"/>
    <property type="match status" value="1"/>
</dbReference>
<dbReference type="InterPro" id="IPR006531">
    <property type="entry name" value="Gp5/Vgr_OB"/>
</dbReference>
<dbReference type="NCBIfam" id="TIGR03361">
    <property type="entry name" value="VI_Rhs_Vgr"/>
    <property type="match status" value="1"/>
</dbReference>
<organism evidence="4 5">
    <name type="scientific">Sessilibacter corallicola</name>
    <dbReference type="NCBI Taxonomy" id="2904075"/>
    <lineage>
        <taxon>Bacteria</taxon>
        <taxon>Pseudomonadati</taxon>
        <taxon>Pseudomonadota</taxon>
        <taxon>Gammaproteobacteria</taxon>
        <taxon>Cellvibrionales</taxon>
        <taxon>Cellvibrionaceae</taxon>
        <taxon>Sessilibacter</taxon>
    </lineage>
</organism>
<dbReference type="SUPFAM" id="SSF69255">
    <property type="entry name" value="gp5 N-terminal domain-like"/>
    <property type="match status" value="1"/>
</dbReference>
<dbReference type="Gene3D" id="4.10.220.110">
    <property type="match status" value="1"/>
</dbReference>
<dbReference type="InterPro" id="IPR054030">
    <property type="entry name" value="Gp5_Vgr_C"/>
</dbReference>
<dbReference type="Gene3D" id="2.30.110.50">
    <property type="match status" value="1"/>
</dbReference>
<dbReference type="InterPro" id="IPR017847">
    <property type="entry name" value="T6SS_RhsGE_Vgr_subset"/>
</dbReference>
<dbReference type="RefSeq" id="WP_233086263.1">
    <property type="nucleotide sequence ID" value="NZ_BAABWN010000001.1"/>
</dbReference>
<dbReference type="Proteomes" id="UP001465153">
    <property type="component" value="Unassembled WGS sequence"/>
</dbReference>
<feature type="domain" description="Gp5/Type VI secretion system Vgr protein OB-fold" evidence="2">
    <location>
        <begin position="392"/>
        <end position="455"/>
    </location>
</feature>
<evidence type="ECO:0000313" key="4">
    <source>
        <dbReference type="EMBL" id="GAA6166721.1"/>
    </source>
</evidence>
<dbReference type="Pfam" id="PF04717">
    <property type="entry name" value="Phage_base_V"/>
    <property type="match status" value="1"/>
</dbReference>
<dbReference type="NCBIfam" id="TIGR01646">
    <property type="entry name" value="vgr_GE"/>
    <property type="match status" value="1"/>
</dbReference>
<evidence type="ECO:0000259" key="3">
    <source>
        <dbReference type="Pfam" id="PF22178"/>
    </source>
</evidence>
<name>A0ABQ0A514_9GAMM</name>
<sequence>MLNQDRRLIQAQSPLGADAFIVTHLSGNERISDLFQFSVSILSDNHEIEQKDLVGKALSLKIHYEGASKDRIIHAYVNGFSKADVDPAGLRAYSLTLVPGLWFTSLSSNNRVFHEKDSVKIIEEVLGEYSSFVKLSKKLSGKYLTKEYCVQYEETDYAFIMRLLAEEGIAFYFKHSESGHELVLVDEVSGFYDCETATIPYSGGGSDPMQNSVVTWRRNTEYHIGGVEFTDYNEYAPAVDNKQTDKTDSQLNDVNKFVMRHHGMYKFQKDKETTHKFDESYNKDLLAKLLEANEQVFDTANGISDCSVFSAGGKFGFEHSALKSENGKYLLVSVNLTVTDSNKTDSSYTNEFICVPEKVMPRPMAPAHKVKIYHPQTATIKEVRATAAASSKDEYTQVKVIFPWNSAQNSCWVRVAQSYAGKNWGANFVPRIGQEVIVTYIDGDVDRPIVTGALYNGTNVGPNYTATQSGWKSIYEDSAFNELRFDDKPGEEEIYLEAGKDRNILIHNDESTKIENDQSLEVKNNRTITILEGNEATTVSKGNQTYKVDSGNHELKVSKGTQTTTVKGAIKITSNTSIKLVCGGSSIEMTPSGITIKGIQIEANGSASTTVKGGGTLTLKGGVTLIN</sequence>
<dbReference type="Gene3D" id="2.40.50.230">
    <property type="entry name" value="Gp5 N-terminal domain"/>
    <property type="match status" value="1"/>
</dbReference>
<evidence type="ECO:0000313" key="5">
    <source>
        <dbReference type="Proteomes" id="UP001465153"/>
    </source>
</evidence>
<protein>
    <submittedName>
        <fullName evidence="4">Type VI secretion system tip protein TssI/VgrG</fullName>
    </submittedName>
</protein>
<evidence type="ECO:0000256" key="1">
    <source>
        <dbReference type="ARBA" id="ARBA00005558"/>
    </source>
</evidence>
<dbReference type="EMBL" id="BAABWN010000001">
    <property type="protein sequence ID" value="GAA6166721.1"/>
    <property type="molecule type" value="Genomic_DNA"/>
</dbReference>
<dbReference type="Pfam" id="PF22178">
    <property type="entry name" value="Gp5_trimer_C"/>
    <property type="match status" value="1"/>
</dbReference>
<dbReference type="InterPro" id="IPR006533">
    <property type="entry name" value="T6SS_Vgr_RhsGE"/>
</dbReference>
<feature type="domain" description="Gp5/Type VI secretion system Vgr C-terminal trimerisation" evidence="3">
    <location>
        <begin position="476"/>
        <end position="573"/>
    </location>
</feature>
<accession>A0ABQ0A514</accession>
<keyword evidence="5" id="KW-1185">Reference proteome</keyword>
<dbReference type="SUPFAM" id="SSF69279">
    <property type="entry name" value="Phage tail proteins"/>
    <property type="match status" value="2"/>
</dbReference>
<comment type="similarity">
    <text evidence="1">Belongs to the VgrG protein family.</text>
</comment>
<dbReference type="Pfam" id="PF05954">
    <property type="entry name" value="Phage_GPD"/>
    <property type="match status" value="1"/>
</dbReference>
<gene>
    <name evidence="4" type="primary">tssI</name>
    <name evidence="4" type="ORF">NBRC116591_05310</name>
</gene>
<proteinExistence type="inferred from homology"/>
<comment type="caution">
    <text evidence="4">The sequence shown here is derived from an EMBL/GenBank/DDBJ whole genome shotgun (WGS) entry which is preliminary data.</text>
</comment>
<reference evidence="4 5" key="1">
    <citation type="submission" date="2024-04" db="EMBL/GenBank/DDBJ databases">
        <title>Draft genome sequence of Sessilibacter corallicola NBRC 116591.</title>
        <authorList>
            <person name="Miyakawa T."/>
            <person name="Kusuya Y."/>
            <person name="Miura T."/>
        </authorList>
    </citation>
    <scope>NUCLEOTIDE SEQUENCE [LARGE SCALE GENOMIC DNA]</scope>
    <source>
        <strain evidence="4 5">KU-00831-HH</strain>
    </source>
</reference>
<dbReference type="InterPro" id="IPR037026">
    <property type="entry name" value="Vgr_OB-fold_dom_sf"/>
</dbReference>